<dbReference type="PIRSF" id="PIRSF018249">
    <property type="entry name" value="MyrA_prd"/>
    <property type="match status" value="1"/>
</dbReference>
<dbReference type="InterPro" id="IPR029063">
    <property type="entry name" value="SAM-dependent_MTases_sf"/>
</dbReference>
<sequence length="289" mass="33215">MTKSKKIKSAELVSEWSDIFRCPHCGTKMQVEAWKSLTCVHHHTFDFTKQGYLNLMKQPIKSNYDKTLFEARQHVVGETELFQLLHQRISEILSRLNKETITILDVGCGEGSHLHQIMEGRLDRSLVGIGLDIAKEGILQAAKNYIDPIWVVGNLANAPFQKNVFDVVINILSPSNYVEFKRLVASNGLIIKVVPRNNYLSELREVLMKSEKREMNNKDEVVSLFQDHFETTKRIPLTYRHKLNQTVLQDLVRMTPLAWSADPKRIQSFTEQESAEITIDLDILIGRNN</sequence>
<dbReference type="Pfam" id="PF21302">
    <property type="entry name" value="Zn_ribbon_RlmA"/>
    <property type="match status" value="1"/>
</dbReference>
<feature type="binding site" evidence="1">
    <location>
        <position position="43"/>
    </location>
    <ligand>
        <name>Zn(2+)</name>
        <dbReference type="ChEBI" id="CHEBI:29105"/>
    </ligand>
</feature>
<feature type="binding site" evidence="2">
    <location>
        <position position="199"/>
    </location>
    <ligand>
        <name>S-adenosyl-L-methionine</name>
        <dbReference type="ChEBI" id="CHEBI:59789"/>
    </ligand>
</feature>
<keyword evidence="5" id="KW-0808">Transferase</keyword>
<dbReference type="STRING" id="1462526.BN990_03624"/>
<evidence type="ECO:0000256" key="1">
    <source>
        <dbReference type="PIRSR" id="PIRSR018249-1"/>
    </source>
</evidence>
<feature type="domain" description="23S rRNA (guanine(745)-N(1))-methyltransferase N-terminal" evidence="4">
    <location>
        <begin position="20"/>
        <end position="56"/>
    </location>
</feature>
<keyword evidence="5" id="KW-0489">Methyltransferase</keyword>
<keyword evidence="1" id="KW-0862">Zinc</keyword>
<dbReference type="GO" id="GO:0032259">
    <property type="term" value="P:methylation"/>
    <property type="evidence" value="ECO:0007669"/>
    <property type="project" value="UniProtKB-KW"/>
</dbReference>
<dbReference type="AlphaFoldDB" id="A0A024QGC7"/>
<dbReference type="InterPro" id="IPR016718">
    <property type="entry name" value="rRNA_m1G-MeTrfase_A_prd"/>
</dbReference>
<dbReference type="GO" id="GO:0046872">
    <property type="term" value="F:metal ion binding"/>
    <property type="evidence" value="ECO:0007669"/>
    <property type="project" value="UniProtKB-KW"/>
</dbReference>
<organism evidence="5 6">
    <name type="scientific">Virgibacillus massiliensis</name>
    <dbReference type="NCBI Taxonomy" id="1462526"/>
    <lineage>
        <taxon>Bacteria</taxon>
        <taxon>Bacillati</taxon>
        <taxon>Bacillota</taxon>
        <taxon>Bacilli</taxon>
        <taxon>Bacillales</taxon>
        <taxon>Bacillaceae</taxon>
        <taxon>Virgibacillus</taxon>
    </lineage>
</organism>
<dbReference type="GO" id="GO:0008168">
    <property type="term" value="F:methyltransferase activity"/>
    <property type="evidence" value="ECO:0007669"/>
    <property type="project" value="UniProtKB-KW"/>
</dbReference>
<protein>
    <submittedName>
        <fullName evidence="5">23S rRNA (Guanine(745)-N(1))-methyltransferase</fullName>
    </submittedName>
</protein>
<dbReference type="InterPro" id="IPR025714">
    <property type="entry name" value="Methyltranfer_dom"/>
</dbReference>
<feature type="binding site" evidence="2">
    <location>
        <position position="82"/>
    </location>
    <ligand>
        <name>S-adenosyl-L-methionine</name>
        <dbReference type="ChEBI" id="CHEBI:59789"/>
    </ligand>
</feature>
<feature type="binding site" evidence="2">
    <location>
        <begin position="110"/>
        <end position="111"/>
    </location>
    <ligand>
        <name>S-adenosyl-L-methionine</name>
        <dbReference type="ChEBI" id="CHEBI:59789"/>
    </ligand>
</feature>
<evidence type="ECO:0000259" key="3">
    <source>
        <dbReference type="Pfam" id="PF13847"/>
    </source>
</evidence>
<dbReference type="Pfam" id="PF13847">
    <property type="entry name" value="Methyltransf_31"/>
    <property type="match status" value="1"/>
</dbReference>
<dbReference type="InterPro" id="IPR048647">
    <property type="entry name" value="RlmA_N"/>
</dbReference>
<feature type="binding site" evidence="1">
    <location>
        <position position="39"/>
    </location>
    <ligand>
        <name>Zn(2+)</name>
        <dbReference type="ChEBI" id="CHEBI:29105"/>
    </ligand>
</feature>
<keyword evidence="6" id="KW-1185">Reference proteome</keyword>
<evidence type="ECO:0000313" key="5">
    <source>
        <dbReference type="EMBL" id="CDQ41265.1"/>
    </source>
</evidence>
<evidence type="ECO:0000256" key="2">
    <source>
        <dbReference type="PIRSR" id="PIRSR018249-2"/>
    </source>
</evidence>
<proteinExistence type="predicted"/>
<dbReference type="RefSeq" id="WP_038245873.1">
    <property type="nucleotide sequence ID" value="NZ_BNER01000009.1"/>
</dbReference>
<reference evidence="6" key="2">
    <citation type="submission" date="2014-05" db="EMBL/GenBank/DDBJ databases">
        <title>Draft genome sequence of Virgibacillus massiliensis Vm-5.</title>
        <authorList>
            <person name="Khelaifia S."/>
            <person name="Croce O."/>
            <person name="Lagier J.C."/>
            <person name="Raoult D."/>
        </authorList>
    </citation>
    <scope>NUCLEOTIDE SEQUENCE [LARGE SCALE GENOMIC DNA]</scope>
    <source>
        <strain evidence="6">Vm-5</strain>
    </source>
</reference>
<dbReference type="eggNOG" id="COG2226">
    <property type="taxonomic scope" value="Bacteria"/>
</dbReference>
<dbReference type="EMBL" id="CCDP010000002">
    <property type="protein sequence ID" value="CDQ41265.1"/>
    <property type="molecule type" value="Genomic_DNA"/>
</dbReference>
<keyword evidence="1" id="KW-0479">Metal-binding</keyword>
<name>A0A024QGC7_9BACI</name>
<feature type="domain" description="Methyltransferase" evidence="3">
    <location>
        <begin position="98"/>
        <end position="192"/>
    </location>
</feature>
<gene>
    <name evidence="5" type="primary">rlmA</name>
    <name evidence="5" type="ORF">BN990_03624</name>
</gene>
<evidence type="ECO:0000259" key="4">
    <source>
        <dbReference type="Pfam" id="PF21302"/>
    </source>
</evidence>
<dbReference type="Proteomes" id="UP000028875">
    <property type="component" value="Unassembled WGS sequence"/>
</dbReference>
<comment type="caution">
    <text evidence="5">The sequence shown here is derived from an EMBL/GenBank/DDBJ whole genome shotgun (WGS) entry which is preliminary data.</text>
</comment>
<dbReference type="SUPFAM" id="SSF53335">
    <property type="entry name" value="S-adenosyl-L-methionine-dependent methyltransferases"/>
    <property type="match status" value="1"/>
</dbReference>
<dbReference type="Gene3D" id="3.40.50.150">
    <property type="entry name" value="Vaccinia Virus protein VP39"/>
    <property type="match status" value="1"/>
</dbReference>
<reference evidence="5 6" key="1">
    <citation type="submission" date="2014-03" db="EMBL/GenBank/DDBJ databases">
        <authorList>
            <person name="Urmite Genomes U."/>
        </authorList>
    </citation>
    <scope>NUCLEOTIDE SEQUENCE [LARGE SCALE GENOMIC DNA]</scope>
    <source>
        <strain evidence="5 6">Vm-5</strain>
    </source>
</reference>
<keyword evidence="2" id="KW-0949">S-adenosyl-L-methionine</keyword>
<accession>A0A024QGC7</accession>
<evidence type="ECO:0000313" key="6">
    <source>
        <dbReference type="Proteomes" id="UP000028875"/>
    </source>
</evidence>